<feature type="region of interest" description="Disordered" evidence="1">
    <location>
        <begin position="1"/>
        <end position="28"/>
    </location>
</feature>
<organism evidence="2 3">
    <name type="scientific">Sphingobium phenoxybenzoativorans</name>
    <dbReference type="NCBI Taxonomy" id="1592790"/>
    <lineage>
        <taxon>Bacteria</taxon>
        <taxon>Pseudomonadati</taxon>
        <taxon>Pseudomonadota</taxon>
        <taxon>Alphaproteobacteria</taxon>
        <taxon>Sphingomonadales</taxon>
        <taxon>Sphingomonadaceae</taxon>
        <taxon>Sphingobium</taxon>
    </lineage>
</organism>
<dbReference type="Proteomes" id="UP000681425">
    <property type="component" value="Chromosome"/>
</dbReference>
<accession>A0A975K622</accession>
<dbReference type="RefSeq" id="WP_212608719.1">
    <property type="nucleotide sequence ID" value="NZ_CP073910.1"/>
</dbReference>
<evidence type="ECO:0000313" key="2">
    <source>
        <dbReference type="EMBL" id="QUT05014.1"/>
    </source>
</evidence>
<sequence>MRDNQRGNEIRVKQEQSISPERKKAPERGLLRVITDMDMELADIRMPALQPARRRD</sequence>
<dbReference type="KEGG" id="spph:KFK14_18630"/>
<evidence type="ECO:0000256" key="1">
    <source>
        <dbReference type="SAM" id="MobiDB-lite"/>
    </source>
</evidence>
<name>A0A975K622_9SPHN</name>
<dbReference type="AlphaFoldDB" id="A0A975K622"/>
<proteinExistence type="predicted"/>
<dbReference type="EMBL" id="CP073910">
    <property type="protein sequence ID" value="QUT05014.1"/>
    <property type="molecule type" value="Genomic_DNA"/>
</dbReference>
<evidence type="ECO:0000313" key="3">
    <source>
        <dbReference type="Proteomes" id="UP000681425"/>
    </source>
</evidence>
<protein>
    <submittedName>
        <fullName evidence="2">Uncharacterized protein</fullName>
    </submittedName>
</protein>
<keyword evidence="3" id="KW-1185">Reference proteome</keyword>
<reference evidence="2" key="1">
    <citation type="submission" date="2021-04" db="EMBL/GenBank/DDBJ databases">
        <title>Isolation of p-tert-butylphenol degrading bacteria Sphingobium phenoxybenzoativorans Tas13 from active sludge.</title>
        <authorList>
            <person name="Li Y."/>
        </authorList>
    </citation>
    <scope>NUCLEOTIDE SEQUENCE</scope>
    <source>
        <strain evidence="2">Tas13</strain>
    </source>
</reference>
<gene>
    <name evidence="2" type="ORF">KFK14_18630</name>
</gene>